<dbReference type="GeneID" id="71979881"/>
<reference evidence="1" key="1">
    <citation type="submission" date="2021-12" db="EMBL/GenBank/DDBJ databases">
        <authorList>
            <person name="Zaccaron A."/>
            <person name="Stergiopoulos I."/>
        </authorList>
    </citation>
    <scope>NUCLEOTIDE SEQUENCE</scope>
    <source>
        <strain evidence="1">Race5_Kim</strain>
    </source>
</reference>
<gene>
    <name evidence="1" type="ORF">CLAFUR5_00003</name>
</gene>
<organism evidence="1 2">
    <name type="scientific">Passalora fulva</name>
    <name type="common">Tomato leaf mold</name>
    <name type="synonym">Cladosporium fulvum</name>
    <dbReference type="NCBI Taxonomy" id="5499"/>
    <lineage>
        <taxon>Eukaryota</taxon>
        <taxon>Fungi</taxon>
        <taxon>Dikarya</taxon>
        <taxon>Ascomycota</taxon>
        <taxon>Pezizomycotina</taxon>
        <taxon>Dothideomycetes</taxon>
        <taxon>Dothideomycetidae</taxon>
        <taxon>Mycosphaerellales</taxon>
        <taxon>Mycosphaerellaceae</taxon>
        <taxon>Fulvia</taxon>
    </lineage>
</organism>
<dbReference type="RefSeq" id="XP_047755989.1">
    <property type="nucleotide sequence ID" value="XM_047899151.1"/>
</dbReference>
<evidence type="ECO:0000313" key="2">
    <source>
        <dbReference type="Proteomes" id="UP000756132"/>
    </source>
</evidence>
<dbReference type="Gene3D" id="1.20.1050.10">
    <property type="match status" value="1"/>
</dbReference>
<dbReference type="EMBL" id="CP090163">
    <property type="protein sequence ID" value="UJO11623.1"/>
    <property type="molecule type" value="Genomic_DNA"/>
</dbReference>
<dbReference type="SUPFAM" id="SSF47616">
    <property type="entry name" value="GST C-terminal domain-like"/>
    <property type="match status" value="1"/>
</dbReference>
<proteinExistence type="predicted"/>
<dbReference type="AlphaFoldDB" id="A0A9Q8P370"/>
<name>A0A9Q8P370_PASFU</name>
<keyword evidence="2" id="KW-1185">Reference proteome</keyword>
<dbReference type="InterPro" id="IPR036282">
    <property type="entry name" value="Glutathione-S-Trfase_C_sf"/>
</dbReference>
<protein>
    <submittedName>
        <fullName evidence="1">Uncharacterized protein</fullName>
    </submittedName>
</protein>
<evidence type="ECO:0000313" key="1">
    <source>
        <dbReference type="EMBL" id="UJO11623.1"/>
    </source>
</evidence>
<dbReference type="KEGG" id="ffu:CLAFUR5_00003"/>
<accession>A0A9Q8P370</accession>
<dbReference type="Proteomes" id="UP000756132">
    <property type="component" value="Chromosome 1"/>
</dbReference>
<reference evidence="1" key="2">
    <citation type="journal article" date="2022" name="Microb. Genom.">
        <title>A chromosome-scale genome assembly of the tomato pathogen Cladosporium fulvum reveals a compartmentalized genome architecture and the presence of a dispensable chromosome.</title>
        <authorList>
            <person name="Zaccaron A.Z."/>
            <person name="Chen L.H."/>
            <person name="Samaras A."/>
            <person name="Stergiopoulos I."/>
        </authorList>
    </citation>
    <scope>NUCLEOTIDE SEQUENCE</scope>
    <source>
        <strain evidence="1">Race5_Kim</strain>
    </source>
</reference>
<sequence>MIIYSQVPASATSARSTTLTECLNSATRKANWKLADGVGFQTSKTARRLKSSRQRYHNEPLRINKTVNHHMLGKIGDYLTGDRTTYTELMWLSYMIVGMKLHAGFLGEGPYFHAWEQGIPERPAVRSSEVTG</sequence>